<feature type="region of interest" description="Disordered" evidence="2">
    <location>
        <begin position="436"/>
        <end position="456"/>
    </location>
</feature>
<feature type="region of interest" description="Disordered" evidence="2">
    <location>
        <begin position="52"/>
        <end position="72"/>
    </location>
</feature>
<feature type="compositionally biased region" description="Pro residues" evidence="2">
    <location>
        <begin position="53"/>
        <end position="63"/>
    </location>
</feature>
<evidence type="ECO:0000256" key="1">
    <source>
        <dbReference type="SAM" id="Coils"/>
    </source>
</evidence>
<dbReference type="PANTHER" id="PTHR35707:SF1">
    <property type="entry name" value="SPC7 KINETOCHORE PROTEIN DOMAIN-CONTAINING PROTEIN"/>
    <property type="match status" value="1"/>
</dbReference>
<feature type="compositionally biased region" description="Polar residues" evidence="2">
    <location>
        <begin position="282"/>
        <end position="298"/>
    </location>
</feature>
<feature type="compositionally biased region" description="Basic residues" evidence="2">
    <location>
        <begin position="644"/>
        <end position="660"/>
    </location>
</feature>
<evidence type="ECO:0000313" key="3">
    <source>
        <dbReference type="EMBL" id="KAH7429343.1"/>
    </source>
</evidence>
<evidence type="ECO:0000256" key="2">
    <source>
        <dbReference type="SAM" id="MobiDB-lite"/>
    </source>
</evidence>
<feature type="region of interest" description="Disordered" evidence="2">
    <location>
        <begin position="338"/>
        <end position="359"/>
    </location>
</feature>
<dbReference type="OMA" id="NTHPITR"/>
<accession>A0A8T2U6E1</accession>
<feature type="region of interest" description="Disordered" evidence="2">
    <location>
        <begin position="639"/>
        <end position="705"/>
    </location>
</feature>
<organism evidence="3 4">
    <name type="scientific">Ceratopteris richardii</name>
    <name type="common">Triangle waterfern</name>
    <dbReference type="NCBI Taxonomy" id="49495"/>
    <lineage>
        <taxon>Eukaryota</taxon>
        <taxon>Viridiplantae</taxon>
        <taxon>Streptophyta</taxon>
        <taxon>Embryophyta</taxon>
        <taxon>Tracheophyta</taxon>
        <taxon>Polypodiopsida</taxon>
        <taxon>Polypodiidae</taxon>
        <taxon>Polypodiales</taxon>
        <taxon>Pteridineae</taxon>
        <taxon>Pteridaceae</taxon>
        <taxon>Parkerioideae</taxon>
        <taxon>Ceratopteris</taxon>
    </lineage>
</organism>
<comment type="caution">
    <text evidence="3">The sequence shown here is derived from an EMBL/GenBank/DDBJ whole genome shotgun (WGS) entry which is preliminary data.</text>
</comment>
<feature type="region of interest" description="Disordered" evidence="2">
    <location>
        <begin position="219"/>
        <end position="246"/>
    </location>
</feature>
<feature type="coiled-coil region" evidence="1">
    <location>
        <begin position="979"/>
        <end position="1006"/>
    </location>
</feature>
<protein>
    <submittedName>
        <fullName evidence="3">Uncharacterized protein</fullName>
    </submittedName>
</protein>
<feature type="region of interest" description="Disordered" evidence="2">
    <location>
        <begin position="590"/>
        <end position="621"/>
    </location>
</feature>
<gene>
    <name evidence="3" type="ORF">KP509_09G042800</name>
</gene>
<feature type="region of interest" description="Disordered" evidence="2">
    <location>
        <begin position="266"/>
        <end position="312"/>
    </location>
</feature>
<sequence>MELLLHENVKETHVDFGADEDISVIFTKKNRRVSFAETQTVHVIPRHYDVETPPIPNVDPPPSNSKSATGVLSSVQRSVGPGVPVAERHDLPLNEHAFETSQHSMDMDTGHGSLEDTHLEAYHNSFDEAEDDSGCFVHLGHISRIDGDDDDDSIVNEVFNGDMTMDAVTFSRNLSQFLKSGTTFDLPMADMPGKAVKILNDSDTRSEDDSMILTRTGRPHWALNNPQDVSTHADDQQSDMSLAPDSERIRVKKKVNFFVDNKVPFTNAKEQSSPGYSGKSMHPSNNGKENLAPHNSQEGYHRNSPGGIESLHSDLDVSMSIGNTTDISVQSLPRHSDILKSIDGNSQTSLTSRRRSDTMMQDTSFSAGDINSITIPVRNLKDILLDHTDYTMTQKCNVDDLLKSNLSVAHSWSSNGLEPVSCSRRNCVDFHVSDVDSHHVSPNKRENSVDSHHISNVDGDHVLDGDSFHVSPNKRENVVGSMHYDDTRRACKEFGVVNDIDKLHLVDKIQNKSSVKASQQFKLEDDSNTFQVAEHRQNISSNEGGLTPVRNSYLKYFHTASLACASSKTSNEDLVASSHSFKQQIVGYPQENPHARPQTDKHAEQKCSGNSETLVRTMSQSSSFQNRAISVMFNDNEPEEISGIKKHNSDRKSSVMKKHDKQVQAACHESKSDPVEPNEPSKGTQSLQSAPQLPKVEQKNHSKRVGVLNGKVHMALEESKSFQETPKSADDQGVHYLPMKGEEPSVEKIKSVSSREVPLSGRTVGSFLLNGTVKSLRSFEDVLDCIKVNSQILDEKVGDENIVPIPQFKLQTLYDYLHFSCSVQPQMDWLNENIKELEVKLQNAMERNKEYKSCSVPVQLQKLPEESFNCFKRKFASKRSLAEKGWIIWKIKAQKKILSWLQESKDNLMKEIGAAKMKGQQVLQLKDMYAQIVSEMDLDDPSFALSETLATFTTSHKRARFRMLHKEKDPNFVSQSIKLENLHHHYQEACNELNELKMRKNDLVSRIQVIASIHNWTIQTDEDKDMFKNSLTASIGKLSFRNSLLQRQQLLRMTLRTEAEKPVINFSLGGMYFESFSLENDKTFVQALLTRRLCADAIEEEYPCMEAPLFFEYLCDDLHGKTLVKLWQLDGAVQRSSNLLGSWMDVLTEVKFCRRNFGIACKFHVLAGKLFLRISYLQTGGGSMITVEIDMTFLKGVSYPFDRKPADVQVQTFGSWTKGRKLTRGDILSRIEKVPRGFGRLARICNCIEAVLTSSMHQG</sequence>
<dbReference type="Proteomes" id="UP000825935">
    <property type="component" value="Chromosome 9"/>
</dbReference>
<keyword evidence="1" id="KW-0175">Coiled coil</keyword>
<feature type="coiled-coil region" evidence="1">
    <location>
        <begin position="827"/>
        <end position="854"/>
    </location>
</feature>
<feature type="compositionally biased region" description="Polar residues" evidence="2">
    <location>
        <begin position="681"/>
        <end position="691"/>
    </location>
</feature>
<feature type="compositionally biased region" description="Basic and acidic residues" evidence="2">
    <location>
        <begin position="593"/>
        <end position="605"/>
    </location>
</feature>
<proteinExistence type="predicted"/>
<dbReference type="PANTHER" id="PTHR35707">
    <property type="entry name" value="OS06G0608100 PROTEIN"/>
    <property type="match status" value="1"/>
</dbReference>
<keyword evidence="4" id="KW-1185">Reference proteome</keyword>
<reference evidence="3" key="1">
    <citation type="submission" date="2021-08" db="EMBL/GenBank/DDBJ databases">
        <title>WGS assembly of Ceratopteris richardii.</title>
        <authorList>
            <person name="Marchant D.B."/>
            <person name="Chen G."/>
            <person name="Jenkins J."/>
            <person name="Shu S."/>
            <person name="Leebens-Mack J."/>
            <person name="Grimwood J."/>
            <person name="Schmutz J."/>
            <person name="Soltis P."/>
            <person name="Soltis D."/>
            <person name="Chen Z.-H."/>
        </authorList>
    </citation>
    <scope>NUCLEOTIDE SEQUENCE</scope>
    <source>
        <strain evidence="3">Whitten #5841</strain>
        <tissue evidence="3">Leaf</tissue>
    </source>
</reference>
<feature type="compositionally biased region" description="Polar residues" evidence="2">
    <location>
        <begin position="607"/>
        <end position="621"/>
    </location>
</feature>
<evidence type="ECO:0000313" key="4">
    <source>
        <dbReference type="Proteomes" id="UP000825935"/>
    </source>
</evidence>
<dbReference type="EMBL" id="CM035414">
    <property type="protein sequence ID" value="KAH7429343.1"/>
    <property type="molecule type" value="Genomic_DNA"/>
</dbReference>
<name>A0A8T2U6E1_CERRI</name>
<dbReference type="AlphaFoldDB" id="A0A8T2U6E1"/>